<evidence type="ECO:0000313" key="1">
    <source>
        <dbReference type="EMBL" id="CAE7211100.1"/>
    </source>
</evidence>
<dbReference type="InterPro" id="IPR039600">
    <property type="entry name" value="TANGO6/Rtp1"/>
</dbReference>
<protein>
    <submittedName>
        <fullName evidence="1">Uncharacterized protein</fullName>
    </submittedName>
</protein>
<reference evidence="1" key="1">
    <citation type="submission" date="2021-01" db="EMBL/GenBank/DDBJ databases">
        <authorList>
            <person name="Kaushik A."/>
        </authorList>
    </citation>
    <scope>NUCLEOTIDE SEQUENCE</scope>
    <source>
        <strain evidence="1">AG5</strain>
    </source>
</reference>
<proteinExistence type="predicted"/>
<dbReference type="PANTHER" id="PTHR20959">
    <property type="entry name" value="TRANSPORT AND GOLGI ORGANIZATION PROTEIN 6 FAMILY MEMBER"/>
    <property type="match status" value="1"/>
</dbReference>
<dbReference type="EMBL" id="CAJNJQ010004434">
    <property type="protein sequence ID" value="CAE7211100.1"/>
    <property type="molecule type" value="Genomic_DNA"/>
</dbReference>
<comment type="caution">
    <text evidence="1">The sequence shown here is derived from an EMBL/GenBank/DDBJ whole genome shotgun (WGS) entry which is preliminary data.</text>
</comment>
<dbReference type="GO" id="GO:0009306">
    <property type="term" value="P:protein secretion"/>
    <property type="evidence" value="ECO:0007669"/>
    <property type="project" value="TreeGrafter"/>
</dbReference>
<feature type="non-terminal residue" evidence="1">
    <location>
        <position position="1"/>
    </location>
</feature>
<evidence type="ECO:0000313" key="2">
    <source>
        <dbReference type="Proteomes" id="UP000663827"/>
    </source>
</evidence>
<dbReference type="PANTHER" id="PTHR20959:SF1">
    <property type="entry name" value="TRANSPORT AND GOLGI ORGANIZATION PROTEIN 6 HOMOLOG"/>
    <property type="match status" value="1"/>
</dbReference>
<name>A0A8H3E8H7_9AGAM</name>
<gene>
    <name evidence="1" type="ORF">RDB_LOCUS152282</name>
</gene>
<sequence length="457" mass="49277">MATTLDDTPATQEFNPSDHLKSIINAGSLLAGSTKSRGDDTSKTLLDVIIGRLHEFNNATTSIPNLGLDSGTIDEKSLSELKLLTAQNSLEVLEHIQDLLREYDVDLPSDNKESNAPRVALGTRDLGVLRTLASILFGWGTTPLLVALYPQLKPSSTLTSNLSGISGLTEDIKRMIIRSTSLLWSSDIRPGTSTQSTRLFSSHITKILITAHIVDILRAGISIGWLPEPDKQIQQIVLELLKILPASQAIVSLGAVNQPMRSSPETGSGPLATPSYVQKTASVLLSQQVLRADGVSGLCAAVFGEGDEVAPLVKLERIARVLGAVPAQMDREAYMRIIIPNIIDLLSPAKLEFQSQSAPTTYKQAAAFTLSRLLKTSKSLALKIISPIIHARFFPERTSQETPLLSDTISILTTIFTSTDPSPFLAQVIVGPILVPLYNLSAHLDAQRVSDPALKES</sequence>
<organism evidence="1 2">
    <name type="scientific">Rhizoctonia solani</name>
    <dbReference type="NCBI Taxonomy" id="456999"/>
    <lineage>
        <taxon>Eukaryota</taxon>
        <taxon>Fungi</taxon>
        <taxon>Dikarya</taxon>
        <taxon>Basidiomycota</taxon>
        <taxon>Agaricomycotina</taxon>
        <taxon>Agaricomycetes</taxon>
        <taxon>Cantharellales</taxon>
        <taxon>Ceratobasidiaceae</taxon>
        <taxon>Rhizoctonia</taxon>
    </lineage>
</organism>
<dbReference type="OrthoDB" id="206201at2759"/>
<dbReference type="Proteomes" id="UP000663827">
    <property type="component" value="Unassembled WGS sequence"/>
</dbReference>
<accession>A0A8H3E8H7</accession>
<dbReference type="AlphaFoldDB" id="A0A8H3E8H7"/>